<dbReference type="InterPro" id="IPR021908">
    <property type="entry name" value="YfbK_C"/>
</dbReference>
<name>A0ABV8TT77_9ACTN</name>
<dbReference type="PROSITE" id="PS50234">
    <property type="entry name" value="VWFA"/>
    <property type="match status" value="1"/>
</dbReference>
<feature type="chain" id="PRO_5045966835" evidence="1">
    <location>
        <begin position="23"/>
        <end position="470"/>
    </location>
</feature>
<evidence type="ECO:0000259" key="2">
    <source>
        <dbReference type="PROSITE" id="PS50234"/>
    </source>
</evidence>
<dbReference type="SUPFAM" id="SSF53300">
    <property type="entry name" value="vWA-like"/>
    <property type="match status" value="1"/>
</dbReference>
<dbReference type="Gene3D" id="3.40.50.410">
    <property type="entry name" value="von Willebrand factor, type A domain"/>
    <property type="match status" value="1"/>
</dbReference>
<organism evidence="3 4">
    <name type="scientific">Salininema proteolyticum</name>
    <dbReference type="NCBI Taxonomy" id="1607685"/>
    <lineage>
        <taxon>Bacteria</taxon>
        <taxon>Bacillati</taxon>
        <taxon>Actinomycetota</taxon>
        <taxon>Actinomycetes</taxon>
        <taxon>Glycomycetales</taxon>
        <taxon>Glycomycetaceae</taxon>
        <taxon>Salininema</taxon>
    </lineage>
</organism>
<comment type="caution">
    <text evidence="3">The sequence shown here is derived from an EMBL/GenBank/DDBJ whole genome shotgun (WGS) entry which is preliminary data.</text>
</comment>
<dbReference type="PANTHER" id="PTHR10338">
    <property type="entry name" value="INTER-ALPHA-TRYPSIN INHIBITOR HEAVY CHAIN FAMILY MEMBER"/>
    <property type="match status" value="1"/>
</dbReference>
<dbReference type="InterPro" id="IPR036465">
    <property type="entry name" value="vWFA_dom_sf"/>
</dbReference>
<dbReference type="InterPro" id="IPR022156">
    <property type="entry name" value="Uncharacterised_YfbK_N"/>
</dbReference>
<keyword evidence="4" id="KW-1185">Reference proteome</keyword>
<dbReference type="PANTHER" id="PTHR10338:SF108">
    <property type="entry name" value="INTER-ALPHA-TRYPSIN INHIBITOR HEAVY CHAIN H4-LIKE PROTEIN"/>
    <property type="match status" value="1"/>
</dbReference>
<feature type="signal peptide" evidence="1">
    <location>
        <begin position="1"/>
        <end position="22"/>
    </location>
</feature>
<dbReference type="Pfam" id="PF12450">
    <property type="entry name" value="vWF_A"/>
    <property type="match status" value="1"/>
</dbReference>
<dbReference type="Pfam" id="PF12034">
    <property type="entry name" value="YfbK_C"/>
    <property type="match status" value="1"/>
</dbReference>
<gene>
    <name evidence="3" type="ORF">ACFPET_01085</name>
</gene>
<sequence length="470" mass="49337">MKTLARAAGLAGALAILSSCTADGGQEAMNEADAPHTPVDTAEDAVSTFGLDVDTASYEHARARLREGQGVDRDQIRPEEFVNYFDYDYPDPDDGVFSLTVDGMEAPDWYGEGGDHLMRVALNTAPVEEGERPDVNLTFVIDVSGSMSGEKIGIVRDSLKTLAESLRPSDSVAIVTFNDEDAVLRQMGDVGDGGDLGAAIGDLEASGSTNMHAGLTTGYDIAAEGFDEGAYNRVVLLSDGAANVGPTEHEAILDDLGDHLSANIALLTVGVGRGYDQTALEQLADQGNGWASYFATAEEAETVFGERFTTSLGVVAREAKAQVEFDDATVAEYRLIGYENRALEDDEFDDDSVPGGSIGPGHTVTALYALELTGEEGPLATVDVRWLDPETREPSTVEATLSAEDVVAFDDADPDAGVALMAAAFAEELRAPEGALPVLREACADVVGGATDPTAEELVELIGLAEDGGE</sequence>
<dbReference type="SMART" id="SM00327">
    <property type="entry name" value="VWA"/>
    <property type="match status" value="1"/>
</dbReference>
<dbReference type="Proteomes" id="UP001595823">
    <property type="component" value="Unassembled WGS sequence"/>
</dbReference>
<dbReference type="PROSITE" id="PS51257">
    <property type="entry name" value="PROKAR_LIPOPROTEIN"/>
    <property type="match status" value="1"/>
</dbReference>
<proteinExistence type="predicted"/>
<protein>
    <submittedName>
        <fullName evidence="3">von Willebrand factor type A domain-containing protein</fullName>
    </submittedName>
</protein>
<dbReference type="InterPro" id="IPR002035">
    <property type="entry name" value="VWF_A"/>
</dbReference>
<dbReference type="EMBL" id="JBHSDK010000001">
    <property type="protein sequence ID" value="MFC4333787.1"/>
    <property type="molecule type" value="Genomic_DNA"/>
</dbReference>
<feature type="domain" description="VWFA" evidence="2">
    <location>
        <begin position="136"/>
        <end position="312"/>
    </location>
</feature>
<reference evidence="4" key="1">
    <citation type="journal article" date="2019" name="Int. J. Syst. Evol. Microbiol.">
        <title>The Global Catalogue of Microorganisms (GCM) 10K type strain sequencing project: providing services to taxonomists for standard genome sequencing and annotation.</title>
        <authorList>
            <consortium name="The Broad Institute Genomics Platform"/>
            <consortium name="The Broad Institute Genome Sequencing Center for Infectious Disease"/>
            <person name="Wu L."/>
            <person name="Ma J."/>
        </authorList>
    </citation>
    <scope>NUCLEOTIDE SEQUENCE [LARGE SCALE GENOMIC DNA]</scope>
    <source>
        <strain evidence="4">IBRC-M 10908</strain>
    </source>
</reference>
<dbReference type="RefSeq" id="WP_380617518.1">
    <property type="nucleotide sequence ID" value="NZ_JBHSDK010000001.1"/>
</dbReference>
<dbReference type="Pfam" id="PF00092">
    <property type="entry name" value="VWA"/>
    <property type="match status" value="1"/>
</dbReference>
<dbReference type="InterPro" id="IPR050934">
    <property type="entry name" value="ITIH"/>
</dbReference>
<evidence type="ECO:0000256" key="1">
    <source>
        <dbReference type="SAM" id="SignalP"/>
    </source>
</evidence>
<evidence type="ECO:0000313" key="4">
    <source>
        <dbReference type="Proteomes" id="UP001595823"/>
    </source>
</evidence>
<evidence type="ECO:0000313" key="3">
    <source>
        <dbReference type="EMBL" id="MFC4333787.1"/>
    </source>
</evidence>
<keyword evidence="1" id="KW-0732">Signal</keyword>
<accession>A0ABV8TT77</accession>